<dbReference type="InterPro" id="IPR036986">
    <property type="entry name" value="S4_RNA-bd_sf"/>
</dbReference>
<dbReference type="Gene3D" id="3.10.290.10">
    <property type="entry name" value="RNA-binding S4 domain"/>
    <property type="match status" value="1"/>
</dbReference>
<comment type="caution">
    <text evidence="3">The sequence shown here is derived from an EMBL/GenBank/DDBJ whole genome shotgun (WGS) entry which is preliminary data.</text>
</comment>
<dbReference type="RefSeq" id="WP_305963831.1">
    <property type="nucleotide sequence ID" value="NZ_JAVAMQ010000011.1"/>
</dbReference>
<gene>
    <name evidence="3" type="ORF">Q5Y72_12905</name>
</gene>
<dbReference type="CDD" id="cd00165">
    <property type="entry name" value="S4"/>
    <property type="match status" value="1"/>
</dbReference>
<organism evidence="3 4">
    <name type="scientific">Paracoccus spongiarum</name>
    <dbReference type="NCBI Taxonomy" id="3064387"/>
    <lineage>
        <taxon>Bacteria</taxon>
        <taxon>Pseudomonadati</taxon>
        <taxon>Pseudomonadota</taxon>
        <taxon>Alphaproteobacteria</taxon>
        <taxon>Rhodobacterales</taxon>
        <taxon>Paracoccaceae</taxon>
        <taxon>Paracoccus</taxon>
    </lineage>
</organism>
<dbReference type="PROSITE" id="PS50889">
    <property type="entry name" value="S4"/>
    <property type="match status" value="1"/>
</dbReference>
<dbReference type="SMART" id="SM00363">
    <property type="entry name" value="S4"/>
    <property type="match status" value="1"/>
</dbReference>
<protein>
    <submittedName>
        <fullName evidence="3">S4 domain-containing protein</fullName>
    </submittedName>
</protein>
<evidence type="ECO:0000256" key="1">
    <source>
        <dbReference type="PROSITE-ProRule" id="PRU00182"/>
    </source>
</evidence>
<evidence type="ECO:0000313" key="4">
    <source>
        <dbReference type="Proteomes" id="UP001224997"/>
    </source>
</evidence>
<dbReference type="SUPFAM" id="SSF55174">
    <property type="entry name" value="Alpha-L RNA-binding motif"/>
    <property type="match status" value="1"/>
</dbReference>
<evidence type="ECO:0000259" key="2">
    <source>
        <dbReference type="SMART" id="SM00363"/>
    </source>
</evidence>
<reference evidence="3 4" key="1">
    <citation type="submission" date="2023-08" db="EMBL/GenBank/DDBJ databases">
        <authorList>
            <person name="Park J.-S."/>
        </authorList>
    </citation>
    <scope>NUCLEOTIDE SEQUENCE [LARGE SCALE GENOMIC DNA]</scope>
    <source>
        <strain evidence="3 4">2205BS29-5</strain>
    </source>
</reference>
<dbReference type="EMBL" id="JAVAMQ010000011">
    <property type="protein sequence ID" value="MDP5307986.1"/>
    <property type="molecule type" value="Genomic_DNA"/>
</dbReference>
<keyword evidence="1" id="KW-0694">RNA-binding</keyword>
<keyword evidence="4" id="KW-1185">Reference proteome</keyword>
<feature type="domain" description="RNA-binding S4" evidence="2">
    <location>
        <begin position="8"/>
        <end position="71"/>
    </location>
</feature>
<dbReference type="InterPro" id="IPR002942">
    <property type="entry name" value="S4_RNA-bd"/>
</dbReference>
<dbReference type="Pfam" id="PF01479">
    <property type="entry name" value="S4"/>
    <property type="match status" value="1"/>
</dbReference>
<name>A0ABT9JDT0_9RHOB</name>
<proteinExistence type="predicted"/>
<evidence type="ECO:0000313" key="3">
    <source>
        <dbReference type="EMBL" id="MDP5307986.1"/>
    </source>
</evidence>
<sequence length="103" mass="11004">MSGAGDGLRLDKWLFHARLFRSRGLAAARIEAGGVRLNGQPCRKPGRAIRPGDLLVLSAQGSIRRLRVAALGARRGPFSEARTLYHDLDAAAESVADPAADRS</sequence>
<dbReference type="Proteomes" id="UP001224997">
    <property type="component" value="Unassembled WGS sequence"/>
</dbReference>
<accession>A0ABT9JDT0</accession>